<dbReference type="InterPro" id="IPR007527">
    <property type="entry name" value="Znf_SWIM"/>
</dbReference>
<keyword evidence="1" id="KW-0479">Metal-binding</keyword>
<dbReference type="VEuPathDB" id="FungiDB:A1O9_12667"/>
<feature type="domain" description="SWIM-type" evidence="2">
    <location>
        <begin position="175"/>
        <end position="255"/>
    </location>
</feature>
<dbReference type="Pfam" id="PF04434">
    <property type="entry name" value="SWIM"/>
    <property type="match status" value="2"/>
</dbReference>
<gene>
    <name evidence="3" type="ORF">A1O9_12667</name>
</gene>
<dbReference type="HOGENOM" id="CLU_045150_0_0_1"/>
<dbReference type="PROSITE" id="PS50966">
    <property type="entry name" value="ZF_SWIM"/>
    <property type="match status" value="1"/>
</dbReference>
<proteinExistence type="predicted"/>
<keyword evidence="1" id="KW-0863">Zinc-finger</keyword>
<keyword evidence="4" id="KW-1185">Reference proteome</keyword>
<reference evidence="3 4" key="1">
    <citation type="submission" date="2013-03" db="EMBL/GenBank/DDBJ databases">
        <title>The Genome Sequence of Exophiala aquamarina CBS 119918.</title>
        <authorList>
            <consortium name="The Broad Institute Genomics Platform"/>
            <person name="Cuomo C."/>
            <person name="de Hoog S."/>
            <person name="Gorbushina A."/>
            <person name="Walker B."/>
            <person name="Young S.K."/>
            <person name="Zeng Q."/>
            <person name="Gargeya S."/>
            <person name="Fitzgerald M."/>
            <person name="Haas B."/>
            <person name="Abouelleil A."/>
            <person name="Allen A.W."/>
            <person name="Alvarado L."/>
            <person name="Arachchi H.M."/>
            <person name="Berlin A.M."/>
            <person name="Chapman S.B."/>
            <person name="Gainer-Dewar J."/>
            <person name="Goldberg J."/>
            <person name="Griggs A."/>
            <person name="Gujja S."/>
            <person name="Hansen M."/>
            <person name="Howarth C."/>
            <person name="Imamovic A."/>
            <person name="Ireland A."/>
            <person name="Larimer J."/>
            <person name="McCowan C."/>
            <person name="Murphy C."/>
            <person name="Pearson M."/>
            <person name="Poon T.W."/>
            <person name="Priest M."/>
            <person name="Roberts A."/>
            <person name="Saif S."/>
            <person name="Shea T."/>
            <person name="Sisk P."/>
            <person name="Sykes S."/>
            <person name="Wortman J."/>
            <person name="Nusbaum C."/>
            <person name="Birren B."/>
        </authorList>
    </citation>
    <scope>NUCLEOTIDE SEQUENCE [LARGE SCALE GENOMIC DNA]</scope>
    <source>
        <strain evidence="3 4">CBS 119918</strain>
    </source>
</reference>
<sequence>MNSDVNAPAPATSTLQSNSGVLTSRSILTKLLSTLGSLRPIGPSANEFQNIASTHPDLAHPHMRFNSGRLYQLSPEETAKARSVFLTLHVLFPHHLLPALDLLDHGLVTRLVPKPGRIQVDGDDDRARLTTDPTGACGASPTNPAWEVFYIQSSSAVTSTTNTRRKKQSVSATFYEVRLDSWNCSCPAFSVDAFQGLMSAGDDTAGERPDQLDNFLSGIHEAEEVGWRVGGIATLPSPGGAPICKHILAAVLARAAPMLFGTGVAESIASREQLAGWGGGWGEFGYG</sequence>
<keyword evidence="1" id="KW-0862">Zinc</keyword>
<accession>A0A072NVB3</accession>
<protein>
    <recommendedName>
        <fullName evidence="2">SWIM-type domain-containing protein</fullName>
    </recommendedName>
</protein>
<dbReference type="OrthoDB" id="5413281at2759"/>
<dbReference type="STRING" id="1182545.A0A072NVB3"/>
<dbReference type="GeneID" id="25287561"/>
<dbReference type="EMBL" id="AMGV01000025">
    <property type="protein sequence ID" value="KEF51317.1"/>
    <property type="molecule type" value="Genomic_DNA"/>
</dbReference>
<dbReference type="AlphaFoldDB" id="A0A072NVB3"/>
<dbReference type="Proteomes" id="UP000027920">
    <property type="component" value="Unassembled WGS sequence"/>
</dbReference>
<evidence type="ECO:0000313" key="3">
    <source>
        <dbReference type="EMBL" id="KEF51317.1"/>
    </source>
</evidence>
<organism evidence="3 4">
    <name type="scientific">Exophiala aquamarina CBS 119918</name>
    <dbReference type="NCBI Taxonomy" id="1182545"/>
    <lineage>
        <taxon>Eukaryota</taxon>
        <taxon>Fungi</taxon>
        <taxon>Dikarya</taxon>
        <taxon>Ascomycota</taxon>
        <taxon>Pezizomycotina</taxon>
        <taxon>Eurotiomycetes</taxon>
        <taxon>Chaetothyriomycetidae</taxon>
        <taxon>Chaetothyriales</taxon>
        <taxon>Herpotrichiellaceae</taxon>
        <taxon>Exophiala</taxon>
    </lineage>
</organism>
<comment type="caution">
    <text evidence="3">The sequence shown here is derived from an EMBL/GenBank/DDBJ whole genome shotgun (WGS) entry which is preliminary data.</text>
</comment>
<evidence type="ECO:0000259" key="2">
    <source>
        <dbReference type="PROSITE" id="PS50966"/>
    </source>
</evidence>
<evidence type="ECO:0000313" key="4">
    <source>
        <dbReference type="Proteomes" id="UP000027920"/>
    </source>
</evidence>
<dbReference type="GO" id="GO:0008270">
    <property type="term" value="F:zinc ion binding"/>
    <property type="evidence" value="ECO:0007669"/>
    <property type="project" value="UniProtKB-KW"/>
</dbReference>
<evidence type="ECO:0000256" key="1">
    <source>
        <dbReference type="PROSITE-ProRule" id="PRU00325"/>
    </source>
</evidence>
<dbReference type="RefSeq" id="XP_013253907.1">
    <property type="nucleotide sequence ID" value="XM_013398453.1"/>
</dbReference>
<name>A0A072NVB3_9EURO</name>